<evidence type="ECO:0000256" key="2">
    <source>
        <dbReference type="ARBA" id="ARBA00022525"/>
    </source>
</evidence>
<evidence type="ECO:0000313" key="5">
    <source>
        <dbReference type="EMBL" id="JAT25540.1"/>
    </source>
</evidence>
<dbReference type="Pfam" id="PF15430">
    <property type="entry name" value="SVWC"/>
    <property type="match status" value="1"/>
</dbReference>
<dbReference type="InterPro" id="IPR029277">
    <property type="entry name" value="SVWC_dom"/>
</dbReference>
<keyword evidence="2" id="KW-0964">Secreted</keyword>
<gene>
    <name evidence="5" type="ORF">g.24920</name>
</gene>
<protein>
    <recommendedName>
        <fullName evidence="4">Single domain-containing protein</fullName>
    </recommendedName>
</protein>
<sequence length="163" mass="18086">PALAPLEKEVYTTRFGGKPKAERKLTSPNFSYSSDQPSSFSSLTTDKSDSWNPSTNNYVNTFGRTIPNGQTKGCTVEGRFLLFGDKWSEPGICGIFTCESNNYRTISTQCPSLSYQEGSGCDILEQDMSKEFPRCCPKLSCPIVRRDTGNTDSSTESRNQFKV</sequence>
<dbReference type="GO" id="GO:0005576">
    <property type="term" value="C:extracellular region"/>
    <property type="evidence" value="ECO:0007669"/>
    <property type="project" value="UniProtKB-SubCell"/>
</dbReference>
<evidence type="ECO:0000256" key="3">
    <source>
        <dbReference type="SAM" id="MobiDB-lite"/>
    </source>
</evidence>
<comment type="subcellular location">
    <subcellularLocation>
        <location evidence="1">Secreted</location>
    </subcellularLocation>
</comment>
<organism evidence="5">
    <name type="scientific">Graphocephala atropunctata</name>
    <dbReference type="NCBI Taxonomy" id="36148"/>
    <lineage>
        <taxon>Eukaryota</taxon>
        <taxon>Metazoa</taxon>
        <taxon>Ecdysozoa</taxon>
        <taxon>Arthropoda</taxon>
        <taxon>Hexapoda</taxon>
        <taxon>Insecta</taxon>
        <taxon>Pterygota</taxon>
        <taxon>Neoptera</taxon>
        <taxon>Paraneoptera</taxon>
        <taxon>Hemiptera</taxon>
        <taxon>Auchenorrhyncha</taxon>
        <taxon>Membracoidea</taxon>
        <taxon>Cicadellidae</taxon>
        <taxon>Cicadellinae</taxon>
        <taxon>Cicadellini</taxon>
        <taxon>Graphocephala</taxon>
    </lineage>
</organism>
<feature type="domain" description="Single" evidence="4">
    <location>
        <begin position="74"/>
        <end position="141"/>
    </location>
</feature>
<feature type="compositionally biased region" description="Low complexity" evidence="3">
    <location>
        <begin position="27"/>
        <end position="42"/>
    </location>
</feature>
<name>A0A1B6LP32_9HEMI</name>
<dbReference type="SMART" id="SM01318">
    <property type="entry name" value="SVWC"/>
    <property type="match status" value="1"/>
</dbReference>
<evidence type="ECO:0000259" key="4">
    <source>
        <dbReference type="SMART" id="SM01318"/>
    </source>
</evidence>
<accession>A0A1B6LP32</accession>
<reference evidence="5" key="1">
    <citation type="submission" date="2015-11" db="EMBL/GenBank/DDBJ databases">
        <title>De novo transcriptome assembly of four potential Pierce s Disease insect vectors from Arizona vineyards.</title>
        <authorList>
            <person name="Tassone E.E."/>
        </authorList>
    </citation>
    <scope>NUCLEOTIDE SEQUENCE</scope>
</reference>
<feature type="region of interest" description="Disordered" evidence="3">
    <location>
        <begin position="17"/>
        <end position="49"/>
    </location>
</feature>
<dbReference type="EMBL" id="GEBQ01014437">
    <property type="protein sequence ID" value="JAT25540.1"/>
    <property type="molecule type" value="Transcribed_RNA"/>
</dbReference>
<feature type="non-terminal residue" evidence="5">
    <location>
        <position position="1"/>
    </location>
</feature>
<evidence type="ECO:0000256" key="1">
    <source>
        <dbReference type="ARBA" id="ARBA00004613"/>
    </source>
</evidence>
<dbReference type="AlphaFoldDB" id="A0A1B6LP32"/>
<proteinExistence type="predicted"/>